<evidence type="ECO:0000256" key="1">
    <source>
        <dbReference type="ARBA" id="ARBA00010211"/>
    </source>
</evidence>
<evidence type="ECO:0000313" key="7">
    <source>
        <dbReference type="EMBL" id="KAK4882752.1"/>
    </source>
</evidence>
<keyword evidence="2" id="KW-0479">Metal-binding</keyword>
<dbReference type="Gene3D" id="3.90.850.10">
    <property type="entry name" value="Fumarylacetoacetase-like, C-terminal domain"/>
    <property type="match status" value="1"/>
</dbReference>
<feature type="domain" description="Fumarylacetoacetase-like C-terminal" evidence="6">
    <location>
        <begin position="15"/>
        <end position="213"/>
    </location>
</feature>
<name>A0AAN7SIE2_9COLE</name>
<evidence type="ECO:0000313" key="8">
    <source>
        <dbReference type="Proteomes" id="UP001353858"/>
    </source>
</evidence>
<sequence>MSGSIFIDFVKHGKKILGVTTNYTSMLRVLNKNRPAKPTVFMKPTTSYITEGQCIKIPNGFSVNQEIELGVVINQTCRNVKESAAMEVVAGYCVALDLTATCQMKEARSKGLPWLFGKGFDTACPVSTFIRRDEIDPYNTQLWCCVNGSSRQEGNTCELVFTIPALISFITQHVTLEECDLILTGTPPGIGQIVPGDVVEGGIKNVVSFKFKVTK</sequence>
<gene>
    <name evidence="7" type="ORF">RN001_006071</name>
</gene>
<dbReference type="PANTHER" id="PTHR11820">
    <property type="entry name" value="ACYLPYRUVASE"/>
    <property type="match status" value="1"/>
</dbReference>
<dbReference type="GO" id="GO:0005739">
    <property type="term" value="C:mitochondrion"/>
    <property type="evidence" value="ECO:0007669"/>
    <property type="project" value="TreeGrafter"/>
</dbReference>
<dbReference type="EC" id="5.3.2.2" evidence="5"/>
<comment type="similarity">
    <text evidence="1">Belongs to the FAH family.</text>
</comment>
<dbReference type="Proteomes" id="UP001353858">
    <property type="component" value="Unassembled WGS sequence"/>
</dbReference>
<proteinExistence type="inferred from homology"/>
<evidence type="ECO:0000256" key="5">
    <source>
        <dbReference type="ARBA" id="ARBA00044973"/>
    </source>
</evidence>
<evidence type="ECO:0000256" key="3">
    <source>
        <dbReference type="ARBA" id="ARBA00042340"/>
    </source>
</evidence>
<evidence type="ECO:0000259" key="6">
    <source>
        <dbReference type="Pfam" id="PF01557"/>
    </source>
</evidence>
<protein>
    <recommendedName>
        <fullName evidence="5">oxaloacetate tautomerase</fullName>
        <ecNumber evidence="5">5.3.2.2</ecNumber>
    </recommendedName>
    <alternativeName>
        <fullName evidence="3">Fumarylacetoacetate hydrolase domain-containing protein 1</fullName>
    </alternativeName>
</protein>
<reference evidence="8" key="1">
    <citation type="submission" date="2023-01" db="EMBL/GenBank/DDBJ databases">
        <title>Key to firefly adult light organ development and bioluminescence: homeobox transcription factors regulate luciferase expression and transportation to peroxisome.</title>
        <authorList>
            <person name="Fu X."/>
        </authorList>
    </citation>
    <scope>NUCLEOTIDE SEQUENCE [LARGE SCALE GENOMIC DNA]</scope>
</reference>
<dbReference type="PANTHER" id="PTHR11820:SF7">
    <property type="entry name" value="ACYLPYRUVASE FAHD1, MITOCHONDRIAL"/>
    <property type="match status" value="1"/>
</dbReference>
<dbReference type="Pfam" id="PF01557">
    <property type="entry name" value="FAA_hydrolase"/>
    <property type="match status" value="1"/>
</dbReference>
<dbReference type="EMBL" id="JARPUR010000002">
    <property type="protein sequence ID" value="KAK4882752.1"/>
    <property type="molecule type" value="Genomic_DNA"/>
</dbReference>
<comment type="caution">
    <text evidence="7">The sequence shown here is derived from an EMBL/GenBank/DDBJ whole genome shotgun (WGS) entry which is preliminary data.</text>
</comment>
<comment type="catalytic activity">
    <reaction evidence="4">
        <text>oxaloacetate = enol-oxaloacetate</text>
        <dbReference type="Rhea" id="RHEA:16021"/>
        <dbReference type="ChEBI" id="CHEBI:16452"/>
        <dbReference type="ChEBI" id="CHEBI:17479"/>
        <dbReference type="EC" id="5.3.2.2"/>
    </reaction>
    <physiologicalReaction direction="right-to-left" evidence="4">
        <dbReference type="Rhea" id="RHEA:16023"/>
    </physiologicalReaction>
</comment>
<dbReference type="AlphaFoldDB" id="A0AAN7SIE2"/>
<evidence type="ECO:0000256" key="2">
    <source>
        <dbReference type="ARBA" id="ARBA00022723"/>
    </source>
</evidence>
<dbReference type="InterPro" id="IPR011234">
    <property type="entry name" value="Fumarylacetoacetase-like_C"/>
</dbReference>
<evidence type="ECO:0000256" key="4">
    <source>
        <dbReference type="ARBA" id="ARBA00044911"/>
    </source>
</evidence>
<dbReference type="GO" id="GO:0050163">
    <property type="term" value="F:oxaloacetate tautomerase activity"/>
    <property type="evidence" value="ECO:0007669"/>
    <property type="project" value="UniProtKB-EC"/>
</dbReference>
<dbReference type="GO" id="GO:0046872">
    <property type="term" value="F:metal ion binding"/>
    <property type="evidence" value="ECO:0007669"/>
    <property type="project" value="UniProtKB-KW"/>
</dbReference>
<organism evidence="7 8">
    <name type="scientific">Aquatica leii</name>
    <dbReference type="NCBI Taxonomy" id="1421715"/>
    <lineage>
        <taxon>Eukaryota</taxon>
        <taxon>Metazoa</taxon>
        <taxon>Ecdysozoa</taxon>
        <taxon>Arthropoda</taxon>
        <taxon>Hexapoda</taxon>
        <taxon>Insecta</taxon>
        <taxon>Pterygota</taxon>
        <taxon>Neoptera</taxon>
        <taxon>Endopterygota</taxon>
        <taxon>Coleoptera</taxon>
        <taxon>Polyphaga</taxon>
        <taxon>Elateriformia</taxon>
        <taxon>Elateroidea</taxon>
        <taxon>Lampyridae</taxon>
        <taxon>Luciolinae</taxon>
        <taxon>Aquatica</taxon>
    </lineage>
</organism>
<dbReference type="SUPFAM" id="SSF56529">
    <property type="entry name" value="FAH"/>
    <property type="match status" value="1"/>
</dbReference>
<dbReference type="GO" id="GO:0018773">
    <property type="term" value="F:acetylpyruvate hydrolase activity"/>
    <property type="evidence" value="ECO:0007669"/>
    <property type="project" value="TreeGrafter"/>
</dbReference>
<dbReference type="InterPro" id="IPR036663">
    <property type="entry name" value="Fumarylacetoacetase_C_sf"/>
</dbReference>
<keyword evidence="8" id="KW-1185">Reference proteome</keyword>
<accession>A0AAN7SIE2</accession>